<dbReference type="Pfam" id="PF00076">
    <property type="entry name" value="RRM_1"/>
    <property type="match status" value="3"/>
</dbReference>
<dbReference type="Proteomes" id="UP000188320">
    <property type="component" value="Unassembled WGS sequence"/>
</dbReference>
<reference evidence="9" key="1">
    <citation type="submission" date="2017-01" db="EMBL/GenBank/DDBJ databases">
        <authorList>
            <person name="Wang Y."/>
            <person name="White M."/>
            <person name="Kvist S."/>
            <person name="Moncalvo J.-M."/>
        </authorList>
    </citation>
    <scope>NUCLEOTIDE SEQUENCE [LARGE SCALE GENOMIC DNA]</scope>
    <source>
        <strain evidence="9">COL-18-3</strain>
    </source>
</reference>
<dbReference type="PROSITE" id="PS50102">
    <property type="entry name" value="RRM"/>
    <property type="match status" value="5"/>
</dbReference>
<sequence length="931" mass="105546">MNKQDMIQSKLDESTQNSAENGAVEVKGDKDIKQNSESRRVLFVRGIPLDVEDKELEAFFSEAGPIKKCFIVREKALREQETDDISKNKADMELDEAASGDSDSESIERLKKLQNQKKMRLKKKEESGEKEETLRKSKGFGFIHFVLEEDAQRAVREYGSRPFRGTTYLKVELALRKGESIITEKIKTNIKARVDKKKAKAEEKNKKSFDSKKKHSEKLNTVIIKGIKAGISEKELRHKVRKAGEVQQILYKPFDNSKEGNDVKDAKAKKGEAVVVYSDNRHAKRAIEMFNNHVYKGEVITIELKKPENNKNARLIIRNLPFKFREKDILREFGRYGKVEHVDLGRKYVGGPLKGYAFVQMDGVEAAKAALENINGKEYLERVVAVDWAIPKDEFEKIKNESSVNDNNDEEDEEKDENEEDGEEDQEEGSEEEDEEEEKEEEKENQRDDDAEIQKSTLFIKNVSYTTEEDELYEKFREFGKIRYVRLVVDRITNKPRGTAFVSFWDLQDAKNCYEAAKKAFEITQKSTGDVAQNNAENSVLITEAPKSLEPVSKFVVGNRQLMVEWAVSREQAQEIQEKRAATNIDKRNLYLLKEGVIFPSESGENQSDISSELLDTNLKNYGKRKAQLTKNPNLFVSKTRLCIRNIPPSASQQSLKQVAMSSIDKFKANVRAGKVLDLTSEEKITGNWSKRPKIVQAKLILSSKSKPGYAFVEFAEHSHALACLRYLNFLPTKLAFNTDSSSSKMLFVEFAIENNLILLKRKRRITAASEPSTDENRIPLSEAPPSTMEKNDNILFSDIFEVKDVDKDGKKFDRVSRIDARSDNYDMELTLDINSELYSLGYGDKFTLLLASTLTLPSAASNTASSYMGSKSSGTIAGSSGIASNAGANKADAMNWRAIVNNTVRSIADDFEYVMYGKIYRYDDSAGTKV</sequence>
<comment type="subcellular location">
    <subcellularLocation>
        <location evidence="1">Nucleus</location>
    </subcellularLocation>
</comment>
<dbReference type="OrthoDB" id="267048at2759"/>
<dbReference type="PANTHER" id="PTHR48039:SF5">
    <property type="entry name" value="RNA-BINDING PROTEIN 28"/>
    <property type="match status" value="1"/>
</dbReference>
<dbReference type="EMBL" id="LSSK01000009">
    <property type="protein sequence ID" value="OMH86265.1"/>
    <property type="molecule type" value="Genomic_DNA"/>
</dbReference>
<feature type="region of interest" description="Disordered" evidence="6">
    <location>
        <begin position="81"/>
        <end position="108"/>
    </location>
</feature>
<dbReference type="Gene3D" id="3.30.70.330">
    <property type="match status" value="5"/>
</dbReference>
<dbReference type="GO" id="GO:0006351">
    <property type="term" value="P:DNA-templated transcription"/>
    <property type="evidence" value="ECO:0007669"/>
    <property type="project" value="InterPro"/>
</dbReference>
<accession>A0A1R1PZ89</accession>
<comment type="caution">
    <text evidence="8">The sequence shown here is derived from an EMBL/GenBank/DDBJ whole genome shotgun (WGS) entry which is preliminary data.</text>
</comment>
<evidence type="ECO:0000313" key="8">
    <source>
        <dbReference type="EMBL" id="OMH86265.1"/>
    </source>
</evidence>
<dbReference type="SMART" id="SM00658">
    <property type="entry name" value="RPOL8c"/>
    <property type="match status" value="1"/>
</dbReference>
<evidence type="ECO:0000313" key="9">
    <source>
        <dbReference type="Proteomes" id="UP000188320"/>
    </source>
</evidence>
<keyword evidence="4" id="KW-0539">Nucleus</keyword>
<feature type="region of interest" description="Disordered" evidence="6">
    <location>
        <begin position="1"/>
        <end position="31"/>
    </location>
</feature>
<organism evidence="8 9">
    <name type="scientific">Zancudomyces culisetae</name>
    <name type="common">Gut fungus</name>
    <name type="synonym">Smittium culisetae</name>
    <dbReference type="NCBI Taxonomy" id="1213189"/>
    <lineage>
        <taxon>Eukaryota</taxon>
        <taxon>Fungi</taxon>
        <taxon>Fungi incertae sedis</taxon>
        <taxon>Zoopagomycota</taxon>
        <taxon>Kickxellomycotina</taxon>
        <taxon>Harpellomycetes</taxon>
        <taxon>Harpellales</taxon>
        <taxon>Legeriomycetaceae</taxon>
        <taxon>Zancudomyces</taxon>
    </lineage>
</organism>
<dbReference type="SUPFAM" id="SSF54928">
    <property type="entry name" value="RNA-binding domain, RBD"/>
    <property type="match status" value="4"/>
</dbReference>
<evidence type="ECO:0000256" key="2">
    <source>
        <dbReference type="ARBA" id="ARBA00022737"/>
    </source>
</evidence>
<feature type="domain" description="RRM" evidence="7">
    <location>
        <begin position="220"/>
        <end position="307"/>
    </location>
</feature>
<dbReference type="CDD" id="cd00590">
    <property type="entry name" value="RRM_SF"/>
    <property type="match status" value="1"/>
</dbReference>
<dbReference type="InterPro" id="IPR012677">
    <property type="entry name" value="Nucleotide-bd_a/b_plait_sf"/>
</dbReference>
<dbReference type="InterPro" id="IPR005570">
    <property type="entry name" value="RPABC3"/>
</dbReference>
<feature type="domain" description="RRM" evidence="7">
    <location>
        <begin position="313"/>
        <end position="391"/>
    </location>
</feature>
<feature type="region of interest" description="Disordered" evidence="6">
    <location>
        <begin position="399"/>
        <end position="453"/>
    </location>
</feature>
<feature type="compositionally biased region" description="Acidic residues" evidence="6">
    <location>
        <begin position="93"/>
        <end position="105"/>
    </location>
</feature>
<dbReference type="GO" id="GO:0005730">
    <property type="term" value="C:nucleolus"/>
    <property type="evidence" value="ECO:0007669"/>
    <property type="project" value="TreeGrafter"/>
</dbReference>
<dbReference type="InterPro" id="IPR012340">
    <property type="entry name" value="NA-bd_OB-fold"/>
</dbReference>
<evidence type="ECO:0000256" key="3">
    <source>
        <dbReference type="ARBA" id="ARBA00022884"/>
    </source>
</evidence>
<keyword evidence="9" id="KW-1185">Reference proteome</keyword>
<keyword evidence="2" id="KW-0677">Repeat</keyword>
<feature type="compositionally biased region" description="Basic and acidic residues" evidence="6">
    <location>
        <begin position="81"/>
        <end position="92"/>
    </location>
</feature>
<dbReference type="PANTHER" id="PTHR48039">
    <property type="entry name" value="RNA-BINDING MOTIF PROTEIN 14B"/>
    <property type="match status" value="1"/>
</dbReference>
<evidence type="ECO:0000256" key="5">
    <source>
        <dbReference type="PROSITE-ProRule" id="PRU00176"/>
    </source>
</evidence>
<feature type="domain" description="RRM" evidence="7">
    <location>
        <begin position="640"/>
        <end position="754"/>
    </location>
</feature>
<evidence type="ECO:0000259" key="7">
    <source>
        <dbReference type="PROSITE" id="PS50102"/>
    </source>
</evidence>
<feature type="domain" description="RRM" evidence="7">
    <location>
        <begin position="40"/>
        <end position="176"/>
    </location>
</feature>
<dbReference type="AlphaFoldDB" id="A0A1R1PZ89"/>
<dbReference type="InterPro" id="IPR035979">
    <property type="entry name" value="RBD_domain_sf"/>
</dbReference>
<protein>
    <submittedName>
        <fullName evidence="8">Putative RNA-binding protein</fullName>
    </submittedName>
</protein>
<gene>
    <name evidence="8" type="ORF">AX774_g156</name>
</gene>
<evidence type="ECO:0000256" key="1">
    <source>
        <dbReference type="ARBA" id="ARBA00004123"/>
    </source>
</evidence>
<feature type="compositionally biased region" description="Acidic residues" evidence="6">
    <location>
        <begin position="407"/>
        <end position="441"/>
    </location>
</feature>
<feature type="domain" description="RRM" evidence="7">
    <location>
        <begin position="456"/>
        <end position="569"/>
    </location>
</feature>
<evidence type="ECO:0000256" key="6">
    <source>
        <dbReference type="SAM" id="MobiDB-lite"/>
    </source>
</evidence>
<dbReference type="InterPro" id="IPR000504">
    <property type="entry name" value="RRM_dom"/>
</dbReference>
<dbReference type="GO" id="GO:0003899">
    <property type="term" value="F:DNA-directed RNA polymerase activity"/>
    <property type="evidence" value="ECO:0007669"/>
    <property type="project" value="InterPro"/>
</dbReference>
<dbReference type="SUPFAM" id="SSF50249">
    <property type="entry name" value="Nucleic acid-binding proteins"/>
    <property type="match status" value="1"/>
</dbReference>
<dbReference type="Pfam" id="PF03870">
    <property type="entry name" value="RNA_pol_Rpb8"/>
    <property type="match status" value="1"/>
</dbReference>
<dbReference type="GO" id="GO:0003729">
    <property type="term" value="F:mRNA binding"/>
    <property type="evidence" value="ECO:0007669"/>
    <property type="project" value="TreeGrafter"/>
</dbReference>
<proteinExistence type="predicted"/>
<dbReference type="InterPro" id="IPR051945">
    <property type="entry name" value="RRM_MRD1_RNA_proc_ribogen"/>
</dbReference>
<evidence type="ECO:0000256" key="4">
    <source>
        <dbReference type="ARBA" id="ARBA00023242"/>
    </source>
</evidence>
<dbReference type="Gene3D" id="2.40.50.140">
    <property type="entry name" value="Nucleic acid-binding proteins"/>
    <property type="match status" value="1"/>
</dbReference>
<dbReference type="SMART" id="SM00360">
    <property type="entry name" value="RRM"/>
    <property type="match status" value="5"/>
</dbReference>
<keyword evidence="3 5" id="KW-0694">RNA-binding</keyword>
<name>A0A1R1PZ89_ZANCU</name>